<dbReference type="InterPro" id="IPR005636">
    <property type="entry name" value="DTW"/>
</dbReference>
<dbReference type="InterPro" id="IPR051521">
    <property type="entry name" value="tRNA_Mod/Golgi_Maint"/>
</dbReference>
<evidence type="ECO:0000256" key="5">
    <source>
        <dbReference type="ARBA" id="ARBA00022691"/>
    </source>
</evidence>
<keyword evidence="16" id="KW-1185">Reference proteome</keyword>
<sequence length="409" mass="45886">MATLSHGCDRAAQALSFLQRLNFSAPANLERAECPSCRKWVRLYCARCVRSVVELPEPLSLTLQVMILRHPKEAAAKSSATPLSLLSPDIQVREWGPHCVDQTWEPGTWLAFPSEDATDASSVDWAEVTGLVLVDSRWKHAKAVVDDPKLQLRTLPAMKLGPESSVRSCFWRSATEKLDLEGLLSTAECLHWLLKLRQRSQGLEVRCSDPVLNAQLYSNRAHAYWRAARASLQLDLCRNGIDFCEAGLEQAPGDADLQKLRAACAEKLAGQQQRRRAQEAAANRDFNADEAMAVQDKVTGLNEQLSRLKSTLSSKQRQRVRLELTQQTIESTPEDAKLYRGIGRCFLLGERQEMLDEMKGTMNNIDEELPKMQKASQELEKRKDDAEKELREMIAAFRQQADRSAATAA</sequence>
<keyword evidence="5" id="KW-0949">S-adenosyl-L-methionine</keyword>
<evidence type="ECO:0000256" key="4">
    <source>
        <dbReference type="ARBA" id="ARBA00022679"/>
    </source>
</evidence>
<evidence type="ECO:0000256" key="6">
    <source>
        <dbReference type="ARBA" id="ARBA00022694"/>
    </source>
</evidence>
<organism evidence="15 16">
    <name type="scientific">Durusdinium trenchii</name>
    <dbReference type="NCBI Taxonomy" id="1381693"/>
    <lineage>
        <taxon>Eukaryota</taxon>
        <taxon>Sar</taxon>
        <taxon>Alveolata</taxon>
        <taxon>Dinophyceae</taxon>
        <taxon>Suessiales</taxon>
        <taxon>Symbiodiniaceae</taxon>
        <taxon>Durusdinium</taxon>
    </lineage>
</organism>
<accession>A0ABP0RJB0</accession>
<evidence type="ECO:0000313" key="15">
    <source>
        <dbReference type="EMBL" id="CAK9099292.1"/>
    </source>
</evidence>
<comment type="similarity">
    <text evidence="2">Belongs to the prefoldin subunit beta family.</text>
</comment>
<dbReference type="SMART" id="SM01144">
    <property type="entry name" value="DTW"/>
    <property type="match status" value="1"/>
</dbReference>
<protein>
    <recommendedName>
        <fullName evidence="10">tRNA-uridine aminocarboxypropyltransferase 1</fullName>
        <ecNumber evidence="3">2.5.1.25</ecNumber>
    </recommendedName>
    <alternativeName>
        <fullName evidence="11">DTW domain-containing protein 1</fullName>
    </alternativeName>
</protein>
<evidence type="ECO:0000256" key="11">
    <source>
        <dbReference type="ARBA" id="ARBA00042508"/>
    </source>
</evidence>
<evidence type="ECO:0000259" key="14">
    <source>
        <dbReference type="SMART" id="SM01144"/>
    </source>
</evidence>
<evidence type="ECO:0000256" key="9">
    <source>
        <dbReference type="ARBA" id="ARBA00038290"/>
    </source>
</evidence>
<comment type="caution">
    <text evidence="15">The sequence shown here is derived from an EMBL/GenBank/DDBJ whole genome shotgun (WGS) entry which is preliminary data.</text>
</comment>
<evidence type="ECO:0000256" key="1">
    <source>
        <dbReference type="ARBA" id="ARBA00004123"/>
    </source>
</evidence>
<dbReference type="EMBL" id="CAXAMN010025929">
    <property type="protein sequence ID" value="CAK9099292.1"/>
    <property type="molecule type" value="Genomic_DNA"/>
</dbReference>
<keyword evidence="7" id="KW-0539">Nucleus</keyword>
<evidence type="ECO:0000256" key="13">
    <source>
        <dbReference type="SAM" id="Coils"/>
    </source>
</evidence>
<dbReference type="PANTHER" id="PTHR15627">
    <property type="entry name" value="NATURAL KILLER CELL-SPECIFIC ANTIGEN KLIP1"/>
    <property type="match status" value="1"/>
</dbReference>
<name>A0ABP0RJB0_9DINO</name>
<dbReference type="InterPro" id="IPR009053">
    <property type="entry name" value="Prefoldin"/>
</dbReference>
<dbReference type="Pfam" id="PF03942">
    <property type="entry name" value="DTW"/>
    <property type="match status" value="1"/>
</dbReference>
<dbReference type="InterPro" id="IPR002777">
    <property type="entry name" value="PFD_beta-like"/>
</dbReference>
<dbReference type="PANTHER" id="PTHR15627:SF8">
    <property type="entry name" value="TRNA-URIDINE AMINOCARBOXYPROPYLTRANSFERASE 1"/>
    <property type="match status" value="1"/>
</dbReference>
<reference evidence="15 16" key="1">
    <citation type="submission" date="2024-02" db="EMBL/GenBank/DDBJ databases">
        <authorList>
            <person name="Chen Y."/>
            <person name="Shah S."/>
            <person name="Dougan E. K."/>
            <person name="Thang M."/>
            <person name="Chan C."/>
        </authorList>
    </citation>
    <scope>NUCLEOTIDE SEQUENCE [LARGE SCALE GENOMIC DNA]</scope>
</reference>
<comment type="similarity">
    <text evidence="9">Belongs to the TDD superfamily. DTWD1 family.</text>
</comment>
<feature type="domain" description="DTW" evidence="14">
    <location>
        <begin position="41"/>
        <end position="220"/>
    </location>
</feature>
<evidence type="ECO:0000256" key="10">
    <source>
        <dbReference type="ARBA" id="ARBA00039242"/>
    </source>
</evidence>
<dbReference type="SUPFAM" id="SSF46579">
    <property type="entry name" value="Prefoldin"/>
    <property type="match status" value="1"/>
</dbReference>
<gene>
    <name evidence="15" type="ORF">CCMP2556_LOCUS46995</name>
</gene>
<comment type="subcellular location">
    <subcellularLocation>
        <location evidence="1">Nucleus</location>
    </subcellularLocation>
</comment>
<dbReference type="EC" id="2.5.1.25" evidence="3"/>
<evidence type="ECO:0000256" key="3">
    <source>
        <dbReference type="ARBA" id="ARBA00012386"/>
    </source>
</evidence>
<evidence type="ECO:0000313" key="16">
    <source>
        <dbReference type="Proteomes" id="UP001642484"/>
    </source>
</evidence>
<evidence type="ECO:0000256" key="12">
    <source>
        <dbReference type="ARBA" id="ARBA00048718"/>
    </source>
</evidence>
<keyword evidence="6" id="KW-0819">tRNA processing</keyword>
<comment type="catalytic activity">
    <reaction evidence="12">
        <text>a uridine in tRNA + S-adenosyl-L-methionine = a 3-[(3S)-3-amino-3-carboxypropyl]uridine in tRNA + S-methyl-5'-thioadenosine + H(+)</text>
        <dbReference type="Rhea" id="RHEA:62432"/>
        <dbReference type="Rhea" id="RHEA-COMP:13339"/>
        <dbReference type="Rhea" id="RHEA-COMP:16092"/>
        <dbReference type="ChEBI" id="CHEBI:15378"/>
        <dbReference type="ChEBI" id="CHEBI:17509"/>
        <dbReference type="ChEBI" id="CHEBI:59789"/>
        <dbReference type="ChEBI" id="CHEBI:65315"/>
        <dbReference type="ChEBI" id="CHEBI:82930"/>
        <dbReference type="EC" id="2.5.1.25"/>
    </reaction>
</comment>
<proteinExistence type="inferred from homology"/>
<keyword evidence="13" id="KW-0175">Coiled coil</keyword>
<dbReference type="Proteomes" id="UP001642484">
    <property type="component" value="Unassembled WGS sequence"/>
</dbReference>
<keyword evidence="4" id="KW-0808">Transferase</keyword>
<dbReference type="Gene3D" id="1.10.287.370">
    <property type="match status" value="1"/>
</dbReference>
<feature type="coiled-coil region" evidence="13">
    <location>
        <begin position="355"/>
        <end position="403"/>
    </location>
</feature>
<dbReference type="Pfam" id="PF01920">
    <property type="entry name" value="Prefoldin_2"/>
    <property type="match status" value="1"/>
</dbReference>
<evidence type="ECO:0000256" key="2">
    <source>
        <dbReference type="ARBA" id="ARBA00008045"/>
    </source>
</evidence>
<comment type="function">
    <text evidence="8">Catalyzes the formation of 3-(3-amino-3-carboxypropyl)uridine (acp3U) at position 20 in the D-loop of several cytoplasmic tRNAs (acp3U(20)).</text>
</comment>
<evidence type="ECO:0000256" key="7">
    <source>
        <dbReference type="ARBA" id="ARBA00023242"/>
    </source>
</evidence>
<evidence type="ECO:0000256" key="8">
    <source>
        <dbReference type="ARBA" id="ARBA00037050"/>
    </source>
</evidence>